<accession>A0AAN8ENE0</accession>
<dbReference type="AlphaFoldDB" id="A0AAN8ENE0"/>
<dbReference type="PANTHER" id="PTHR24148:SF73">
    <property type="entry name" value="HET DOMAIN PROTEIN (AFU_ORTHOLOGUE AFUA_8G01020)"/>
    <property type="match status" value="1"/>
</dbReference>
<dbReference type="InterPro" id="IPR052895">
    <property type="entry name" value="HetReg/Transcr_Mod"/>
</dbReference>
<dbReference type="PANTHER" id="PTHR24148">
    <property type="entry name" value="ANKYRIN REPEAT DOMAIN-CONTAINING PROTEIN 39 HOMOLOG-RELATED"/>
    <property type="match status" value="1"/>
</dbReference>
<name>A0AAN8ENE0_9EURO</name>
<dbReference type="Proteomes" id="UP001316803">
    <property type="component" value="Unassembled WGS sequence"/>
</dbReference>
<gene>
    <name evidence="1" type="ORF">OHC33_001911</name>
</gene>
<dbReference type="EMBL" id="JAKLMC020000003">
    <property type="protein sequence ID" value="KAK5957535.1"/>
    <property type="molecule type" value="Genomic_DNA"/>
</dbReference>
<evidence type="ECO:0008006" key="3">
    <source>
        <dbReference type="Google" id="ProtNLM"/>
    </source>
</evidence>
<sequence length="397" mass="44553">MGYQDFHDIPTAYSLHQVGAERTKQVSLLTALRAPCHRYATDPRDKVYAVLGLVSDRSIDTVIPDYTQPVRAIYQTATFNIINAESNLDILQRAITKSRRSGLPSWCLDFSTGEWGELEERNLFYLFSHASQFRADRAMEIGLPSHDMSLGALTVTGVIFGTVATAQLTSTKMTRLQRNRARERRDSSAVLLASEALSSLRSDVADFAEDVELALVARLGEAESYDLLATGEIWRTVSAGRSLDPSVDGQTSLQGEVMDEKIYADGHWLVEKYIFGAWKDNNTTDLSFESPWQVLIPELKVPGLEAWALRRMLDMTLYLNKAAFFTTSNGYIGTGDRAIEPEDLVCILFGSKLPVILRPHRGSYRLVSFAYVSGIMQGEFLEDQARVERERETFRII</sequence>
<keyword evidence="2" id="KW-1185">Reference proteome</keyword>
<protein>
    <recommendedName>
        <fullName evidence="3">Heterokaryon incompatibility domain-containing protein</fullName>
    </recommendedName>
</protein>
<reference evidence="1 2" key="1">
    <citation type="submission" date="2022-12" db="EMBL/GenBank/DDBJ databases">
        <title>Genomic features and morphological characterization of a novel Knufia sp. strain isolated from spacecraft assembly facility.</title>
        <authorList>
            <person name="Teixeira M."/>
            <person name="Chander A.M."/>
            <person name="Stajich J.E."/>
            <person name="Venkateswaran K."/>
        </authorList>
    </citation>
    <scope>NUCLEOTIDE SEQUENCE [LARGE SCALE GENOMIC DNA]</scope>
    <source>
        <strain evidence="1 2">FJI-L2-BK-P2</strain>
    </source>
</reference>
<organism evidence="1 2">
    <name type="scientific">Knufia fluminis</name>
    <dbReference type="NCBI Taxonomy" id="191047"/>
    <lineage>
        <taxon>Eukaryota</taxon>
        <taxon>Fungi</taxon>
        <taxon>Dikarya</taxon>
        <taxon>Ascomycota</taxon>
        <taxon>Pezizomycotina</taxon>
        <taxon>Eurotiomycetes</taxon>
        <taxon>Chaetothyriomycetidae</taxon>
        <taxon>Chaetothyriales</taxon>
        <taxon>Trichomeriaceae</taxon>
        <taxon>Knufia</taxon>
    </lineage>
</organism>
<proteinExistence type="predicted"/>
<evidence type="ECO:0000313" key="2">
    <source>
        <dbReference type="Proteomes" id="UP001316803"/>
    </source>
</evidence>
<comment type="caution">
    <text evidence="1">The sequence shown here is derived from an EMBL/GenBank/DDBJ whole genome shotgun (WGS) entry which is preliminary data.</text>
</comment>
<evidence type="ECO:0000313" key="1">
    <source>
        <dbReference type="EMBL" id="KAK5957535.1"/>
    </source>
</evidence>
<dbReference type="Pfam" id="PF26639">
    <property type="entry name" value="Het-6_barrel"/>
    <property type="match status" value="1"/>
</dbReference>